<keyword evidence="8" id="KW-1185">Reference proteome</keyword>
<evidence type="ECO:0000259" key="6">
    <source>
        <dbReference type="PROSITE" id="PS50011"/>
    </source>
</evidence>
<comment type="caution">
    <text evidence="7">The sequence shown here is derived from an EMBL/GenBank/DDBJ whole genome shotgun (WGS) entry which is preliminary data.</text>
</comment>
<dbReference type="GO" id="GO:0005524">
    <property type="term" value="F:ATP binding"/>
    <property type="evidence" value="ECO:0007669"/>
    <property type="project" value="UniProtKB-KW"/>
</dbReference>
<evidence type="ECO:0000256" key="3">
    <source>
        <dbReference type="ARBA" id="ARBA00022741"/>
    </source>
</evidence>
<dbReference type="AlphaFoldDB" id="J9DBJ4"/>
<organism evidence="7 8">
    <name type="scientific">Edhazardia aedis (strain USNM 41457)</name>
    <name type="common">Microsporidian parasite</name>
    <dbReference type="NCBI Taxonomy" id="1003232"/>
    <lineage>
        <taxon>Eukaryota</taxon>
        <taxon>Fungi</taxon>
        <taxon>Fungi incertae sedis</taxon>
        <taxon>Microsporidia</taxon>
        <taxon>Edhazardia</taxon>
    </lineage>
</organism>
<dbReference type="VEuPathDB" id="MicrosporidiaDB:EDEG_00804"/>
<keyword evidence="2" id="KW-0808">Transferase</keyword>
<evidence type="ECO:0000256" key="2">
    <source>
        <dbReference type="ARBA" id="ARBA00022679"/>
    </source>
</evidence>
<dbReference type="PANTHER" id="PTHR24351">
    <property type="entry name" value="RIBOSOMAL PROTEIN S6 KINASE"/>
    <property type="match status" value="1"/>
</dbReference>
<keyword evidence="3" id="KW-0547">Nucleotide-binding</keyword>
<dbReference type="HOGENOM" id="CLU_000288_63_5_1"/>
<dbReference type="Gene3D" id="3.30.200.20">
    <property type="entry name" value="Phosphorylase Kinase, domain 1"/>
    <property type="match status" value="1"/>
</dbReference>
<evidence type="ECO:0000313" key="8">
    <source>
        <dbReference type="Proteomes" id="UP000003163"/>
    </source>
</evidence>
<reference evidence="8" key="2">
    <citation type="submission" date="2015-07" db="EMBL/GenBank/DDBJ databases">
        <title>Contrasting host-pathogen interactions and genome evolution in two generalist and specialist microsporidian pathogens of mosquitoes.</title>
        <authorList>
            <consortium name="The Broad Institute Genomics Platform"/>
            <consortium name="The Broad Institute Genome Sequencing Center for Infectious Disease"/>
            <person name="Cuomo C.A."/>
            <person name="Sanscrainte N.D."/>
            <person name="Goldberg J.M."/>
            <person name="Heiman D."/>
            <person name="Young S."/>
            <person name="Zeng Q."/>
            <person name="Becnel J.J."/>
            <person name="Birren B.W."/>
        </authorList>
    </citation>
    <scope>NUCLEOTIDE SEQUENCE [LARGE SCALE GENOMIC DNA]</scope>
    <source>
        <strain evidence="8">USNM 41457</strain>
    </source>
</reference>
<dbReference type="Pfam" id="PF00069">
    <property type="entry name" value="Pkinase"/>
    <property type="match status" value="1"/>
</dbReference>
<dbReference type="GO" id="GO:0004674">
    <property type="term" value="F:protein serine/threonine kinase activity"/>
    <property type="evidence" value="ECO:0007669"/>
    <property type="project" value="UniProtKB-KW"/>
</dbReference>
<gene>
    <name evidence="7" type="ORF">EDEG_00804</name>
</gene>
<reference evidence="7 8" key="1">
    <citation type="submission" date="2011-08" db="EMBL/GenBank/DDBJ databases">
        <authorList>
            <person name="Liu Z.J."/>
            <person name="Shi F.L."/>
            <person name="Lu J.Q."/>
            <person name="Li M."/>
            <person name="Wang Z.L."/>
        </authorList>
    </citation>
    <scope>NUCLEOTIDE SEQUENCE [LARGE SCALE GENOMIC DNA]</scope>
    <source>
        <strain evidence="7 8">USNM 41457</strain>
    </source>
</reference>
<dbReference type="OMA" id="IRNEGCI"/>
<name>J9DBJ4_EDHAE</name>
<evidence type="ECO:0000256" key="1">
    <source>
        <dbReference type="ARBA" id="ARBA00022527"/>
    </source>
</evidence>
<dbReference type="Proteomes" id="UP000003163">
    <property type="component" value="Unassembled WGS sequence"/>
</dbReference>
<evidence type="ECO:0000256" key="4">
    <source>
        <dbReference type="ARBA" id="ARBA00022777"/>
    </source>
</evidence>
<evidence type="ECO:0000256" key="5">
    <source>
        <dbReference type="ARBA" id="ARBA00022840"/>
    </source>
</evidence>
<dbReference type="SUPFAM" id="SSF56112">
    <property type="entry name" value="Protein kinase-like (PK-like)"/>
    <property type="match status" value="1"/>
</dbReference>
<dbReference type="Gene3D" id="1.10.510.10">
    <property type="entry name" value="Transferase(Phosphotransferase) domain 1"/>
    <property type="match status" value="1"/>
</dbReference>
<dbReference type="InterPro" id="IPR011009">
    <property type="entry name" value="Kinase-like_dom_sf"/>
</dbReference>
<keyword evidence="4 7" id="KW-0418">Kinase</keyword>
<dbReference type="EMBL" id="AFBI03000010">
    <property type="protein sequence ID" value="EJW05091.1"/>
    <property type="molecule type" value="Genomic_DNA"/>
</dbReference>
<keyword evidence="5" id="KW-0067">ATP-binding</keyword>
<dbReference type="PROSITE" id="PS50011">
    <property type="entry name" value="PROTEIN_KINASE_DOM"/>
    <property type="match status" value="1"/>
</dbReference>
<dbReference type="STRING" id="1003232.J9DBJ4"/>
<protein>
    <submittedName>
        <fullName evidence="7">AGC protein kinase</fullName>
    </submittedName>
</protein>
<dbReference type="InParanoid" id="J9DBJ4"/>
<proteinExistence type="predicted"/>
<evidence type="ECO:0000313" key="7">
    <source>
        <dbReference type="EMBL" id="EJW05091.1"/>
    </source>
</evidence>
<dbReference type="InterPro" id="IPR000719">
    <property type="entry name" value="Prot_kinase_dom"/>
</dbReference>
<dbReference type="OrthoDB" id="63267at2759"/>
<keyword evidence="1" id="KW-0723">Serine/threonine-protein kinase</keyword>
<accession>J9DBJ4</accession>
<sequence length="331" mass="39363">MFTKNDFDILDKINDGPFWETYVVKTTGHTKTIKKFFEIRVMQKQKVVNFEEEVRVVKEVFERSRLRHIYICNIVDVFQDYDNCYLVGDLPCGGYLYFYLRRCGVFSDEISRFFIAQIISAVQYLHKRKIIYRFLSPENIMITGNGHIKLRMDFMNKIGMIQEKFEENIAYVPVDYLREGKLTNASDYWSIGLILYEFLFGRTPFDGRNPQETLENIMQKRVAFPKFVDPKAENLLIRLLDKYDFRRLGFDKKDRMLIREHPFFEDLNWEGIEANKIDSPLFLEPIRMFEKPGKKMDVLFRSNHKEGHVDGYGALFSCFGKNEKITHSEDI</sequence>
<feature type="domain" description="Protein kinase" evidence="6">
    <location>
        <begin position="7"/>
        <end position="264"/>
    </location>
</feature>